<evidence type="ECO:0000256" key="1">
    <source>
        <dbReference type="ARBA" id="ARBA00004651"/>
    </source>
</evidence>
<dbReference type="RefSeq" id="WP_006453142.1">
    <property type="nucleotide sequence ID" value="NZ_CP018728.1"/>
</dbReference>
<dbReference type="EMBL" id="LR828253">
    <property type="protein sequence ID" value="CAD0354768.1"/>
    <property type="molecule type" value="Genomic_DNA"/>
</dbReference>
<keyword evidence="5 7" id="KW-1133">Transmembrane helix</keyword>
<feature type="transmembrane region" description="Helical" evidence="7">
    <location>
        <begin position="118"/>
        <end position="138"/>
    </location>
</feature>
<reference evidence="9" key="1">
    <citation type="submission" date="2020-07" db="EMBL/GenBank/DDBJ databases">
        <authorList>
            <person name="Pothier F. J."/>
        </authorList>
    </citation>
    <scope>NUCLEOTIDE SEQUENCE</scope>
    <source>
        <strain evidence="9">CFBP 8129</strain>
    </source>
</reference>
<feature type="domain" description="Glycine transporter" evidence="8">
    <location>
        <begin position="7"/>
        <end position="79"/>
    </location>
</feature>
<dbReference type="EMBL" id="LR828253">
    <property type="protein sequence ID" value="CAD0354762.1"/>
    <property type="molecule type" value="Genomic_DNA"/>
</dbReference>
<evidence type="ECO:0000313" key="9">
    <source>
        <dbReference type="EMBL" id="CAD0354762.1"/>
    </source>
</evidence>
<sequence>MTTLLFLLDLLGTFVFALSGATVAVRNRLDLFGVLVLSCAAAVSGGIVRDVLIGATPPAALVHPQYLLIACLAGVAGFRWHAAVERLRNPVQLFDAAGLALFAVYGTSKALDYQLSPLSATLLGMLSGIGGGIARDLLVARTPVVLQAELYAVAALAGGGLVAIGHVLDVPQAWSLATGAGVCFGLRFMAIRYGWHLPVARLPE</sequence>
<evidence type="ECO:0000256" key="7">
    <source>
        <dbReference type="SAM" id="Phobius"/>
    </source>
</evidence>
<dbReference type="GeneID" id="55513517"/>
<feature type="transmembrane region" description="Helical" evidence="7">
    <location>
        <begin position="64"/>
        <end position="82"/>
    </location>
</feature>
<keyword evidence="3" id="KW-1003">Cell membrane</keyword>
<protein>
    <recommendedName>
        <fullName evidence="8">Glycine transporter domain-containing protein</fullName>
    </recommendedName>
</protein>
<comment type="subcellular location">
    <subcellularLocation>
        <location evidence="1">Cell membrane</location>
        <topology evidence="1">Multi-pass membrane protein</topology>
    </subcellularLocation>
</comment>
<dbReference type="Pfam" id="PF03458">
    <property type="entry name" value="Gly_transporter"/>
    <property type="match status" value="2"/>
</dbReference>
<comment type="similarity">
    <text evidence="2">Belongs to the UPF0126 family.</text>
</comment>
<proteinExistence type="inferred from homology"/>
<gene>
    <name evidence="9" type="ORF">CFBP8129_39740</name>
</gene>
<evidence type="ECO:0000256" key="5">
    <source>
        <dbReference type="ARBA" id="ARBA00022989"/>
    </source>
</evidence>
<dbReference type="InterPro" id="IPR005115">
    <property type="entry name" value="Gly_transporter"/>
</dbReference>
<dbReference type="PANTHER" id="PTHR30506">
    <property type="entry name" value="INNER MEMBRANE PROTEIN"/>
    <property type="match status" value="1"/>
</dbReference>
<dbReference type="OrthoDB" id="9791874at2"/>
<feature type="transmembrane region" description="Helical" evidence="7">
    <location>
        <begin position="31"/>
        <end position="52"/>
    </location>
</feature>
<evidence type="ECO:0000256" key="4">
    <source>
        <dbReference type="ARBA" id="ARBA00022692"/>
    </source>
</evidence>
<organism evidence="9">
    <name type="scientific">Xanthomonas hortorum pv. gardneri</name>
    <dbReference type="NCBI Taxonomy" id="2754056"/>
    <lineage>
        <taxon>Bacteria</taxon>
        <taxon>Pseudomonadati</taxon>
        <taxon>Pseudomonadota</taxon>
        <taxon>Gammaproteobacteria</taxon>
        <taxon>Lysobacterales</taxon>
        <taxon>Lysobacteraceae</taxon>
        <taxon>Xanthomonas</taxon>
    </lineage>
</organism>
<dbReference type="AlphaFoldDB" id="A0A0G8LM09"/>
<evidence type="ECO:0000259" key="8">
    <source>
        <dbReference type="Pfam" id="PF03458"/>
    </source>
</evidence>
<accession>A0A0G8LM09</accession>
<feature type="transmembrane region" description="Helical" evidence="7">
    <location>
        <begin position="150"/>
        <end position="168"/>
    </location>
</feature>
<evidence type="ECO:0000256" key="6">
    <source>
        <dbReference type="ARBA" id="ARBA00023136"/>
    </source>
</evidence>
<dbReference type="GO" id="GO:0005886">
    <property type="term" value="C:plasma membrane"/>
    <property type="evidence" value="ECO:0007669"/>
    <property type="project" value="UniProtKB-SubCell"/>
</dbReference>
<feature type="transmembrane region" description="Helical" evidence="7">
    <location>
        <begin position="174"/>
        <end position="195"/>
    </location>
</feature>
<dbReference type="PANTHER" id="PTHR30506:SF3">
    <property type="entry name" value="UPF0126 INNER MEMBRANE PROTEIN YADS-RELATED"/>
    <property type="match status" value="1"/>
</dbReference>
<evidence type="ECO:0000256" key="3">
    <source>
        <dbReference type="ARBA" id="ARBA00022475"/>
    </source>
</evidence>
<evidence type="ECO:0000256" key="2">
    <source>
        <dbReference type="ARBA" id="ARBA00008193"/>
    </source>
</evidence>
<feature type="domain" description="Glycine transporter" evidence="8">
    <location>
        <begin position="93"/>
        <end position="164"/>
    </location>
</feature>
<keyword evidence="4 7" id="KW-0812">Transmembrane</keyword>
<name>A0A0G8LM09_9XANT</name>
<keyword evidence="6 7" id="KW-0472">Membrane</keyword>